<protein>
    <submittedName>
        <fullName evidence="1">Uncharacterized protein</fullName>
    </submittedName>
</protein>
<evidence type="ECO:0000313" key="2">
    <source>
        <dbReference type="Proteomes" id="UP000265798"/>
    </source>
</evidence>
<evidence type="ECO:0000313" key="1">
    <source>
        <dbReference type="EMBL" id="RHX93033.1"/>
    </source>
</evidence>
<sequence length="83" mass="9466">MVRQKIHSKKKLAKGLEVRPVHARRNFSKTGSCSSVLDGRIRPNLELKNWPKPTRGNEVAKEKARGFSGFQTLLSKRKNQILL</sequence>
<reference evidence="2" key="1">
    <citation type="submission" date="2018-05" db="EMBL/GenBank/DDBJ databases">
        <title>Leptospira yasudae sp. nov. and Leptospira stimsonii sp. nov., two pathogenic species of the genus Leptospira isolated from environmental sources.</title>
        <authorList>
            <person name="Casanovas-Massana A."/>
            <person name="Hamond C."/>
            <person name="Santos L.A."/>
            <person name="Hacker K.P."/>
            <person name="Balassiano I."/>
            <person name="Medeiros M.A."/>
            <person name="Reis M.G."/>
            <person name="Ko A.I."/>
            <person name="Wunder E.A."/>
        </authorList>
    </citation>
    <scope>NUCLEOTIDE SEQUENCE [LARGE SCALE GENOMIC DNA]</scope>
    <source>
        <strain evidence="2">Yale</strain>
    </source>
</reference>
<organism evidence="1 2">
    <name type="scientific">Leptospira stimsonii</name>
    <dbReference type="NCBI Taxonomy" id="2202203"/>
    <lineage>
        <taxon>Bacteria</taxon>
        <taxon>Pseudomonadati</taxon>
        <taxon>Spirochaetota</taxon>
        <taxon>Spirochaetia</taxon>
        <taxon>Leptospirales</taxon>
        <taxon>Leptospiraceae</taxon>
        <taxon>Leptospira</taxon>
    </lineage>
</organism>
<accession>A0A396ZFJ2</accession>
<name>A0A396ZFJ2_9LEPT</name>
<gene>
    <name evidence="1" type="ORF">DLM75_07755</name>
</gene>
<dbReference type="Proteomes" id="UP000265798">
    <property type="component" value="Unassembled WGS sequence"/>
</dbReference>
<proteinExistence type="predicted"/>
<dbReference type="EMBL" id="QHCT01000001">
    <property type="protein sequence ID" value="RHX93033.1"/>
    <property type="molecule type" value="Genomic_DNA"/>
</dbReference>
<dbReference type="AlphaFoldDB" id="A0A396ZFJ2"/>
<comment type="caution">
    <text evidence="1">The sequence shown here is derived from an EMBL/GenBank/DDBJ whole genome shotgun (WGS) entry which is preliminary data.</text>
</comment>